<protein>
    <submittedName>
        <fullName evidence="1">Uncharacterized protein</fullName>
    </submittedName>
</protein>
<dbReference type="EMBL" id="JAPUBN010000011">
    <property type="protein sequence ID" value="MCZ2721058.1"/>
    <property type="molecule type" value="Genomic_DNA"/>
</dbReference>
<dbReference type="Proteomes" id="UP001149719">
    <property type="component" value="Unassembled WGS sequence"/>
</dbReference>
<organism evidence="1 2">
    <name type="scientific">Marinomonas phaeophyticola</name>
    <dbReference type="NCBI Taxonomy" id="3004091"/>
    <lineage>
        <taxon>Bacteria</taxon>
        <taxon>Pseudomonadati</taxon>
        <taxon>Pseudomonadota</taxon>
        <taxon>Gammaproteobacteria</taxon>
        <taxon>Oceanospirillales</taxon>
        <taxon>Oceanospirillaceae</taxon>
        <taxon>Marinomonas</taxon>
    </lineage>
</organism>
<evidence type="ECO:0000313" key="1">
    <source>
        <dbReference type="EMBL" id="MCZ2721058.1"/>
    </source>
</evidence>
<accession>A0ABT4JRQ3</accession>
<keyword evidence="2" id="KW-1185">Reference proteome</keyword>
<dbReference type="RefSeq" id="WP_269123484.1">
    <property type="nucleotide sequence ID" value="NZ_JAPUBN010000011.1"/>
</dbReference>
<comment type="caution">
    <text evidence="1">The sequence shown here is derived from an EMBL/GenBank/DDBJ whole genome shotgun (WGS) entry which is preliminary data.</text>
</comment>
<evidence type="ECO:0000313" key="2">
    <source>
        <dbReference type="Proteomes" id="UP001149719"/>
    </source>
</evidence>
<name>A0ABT4JRQ3_9GAMM</name>
<reference evidence="1" key="1">
    <citation type="submission" date="2022-12" db="EMBL/GenBank/DDBJ databases">
        <title>Marinomonas 15G1-11 sp. nov, isolated from marine algae.</title>
        <authorList>
            <person name="Butt M."/>
            <person name="Choi D.G."/>
            <person name="Kim J.M."/>
            <person name="Lee J.K."/>
            <person name="Baek J.H."/>
            <person name="Jeon C.O."/>
        </authorList>
    </citation>
    <scope>NUCLEOTIDE SEQUENCE</scope>
    <source>
        <strain evidence="1">15G1-11</strain>
    </source>
</reference>
<proteinExistence type="predicted"/>
<sequence length="231" mass="26438">MAIEENAMLAKKQNLIAHAKKTAKKLHKNSPDKSHSQCLNMTAQNLGFHDYHDLLQKNKTQGSELEANICLIEKYSEVIKKVLADCIDKEQKDELVNEFLGLLSTAIDTDSNLKHVEQLTRWTINKEKLKQYGYSCHEGENKQHEDLGYILVAIGHYYRSLMDNCSYQIGEHINFKSYFGYWLRAIYPGAQTSSKVLETLKQLYPENGGQGLSIGATSWAPTWWLQEQGRI</sequence>
<gene>
    <name evidence="1" type="ORF">O1D97_05185</name>
</gene>